<reference evidence="2" key="1">
    <citation type="journal article" date="2019" name="Int. J. Syst. Evol. Microbiol.">
        <title>The Global Catalogue of Microorganisms (GCM) 10K type strain sequencing project: providing services to taxonomists for standard genome sequencing and annotation.</title>
        <authorList>
            <consortium name="The Broad Institute Genomics Platform"/>
            <consortium name="The Broad Institute Genome Sequencing Center for Infectious Disease"/>
            <person name="Wu L."/>
            <person name="Ma J."/>
        </authorList>
    </citation>
    <scope>NUCLEOTIDE SEQUENCE [LARGE SCALE GENOMIC DNA]</scope>
    <source>
        <strain evidence="2">R28</strain>
    </source>
</reference>
<dbReference type="RefSeq" id="WP_377556199.1">
    <property type="nucleotide sequence ID" value="NZ_JBHUHQ010000015.1"/>
</dbReference>
<evidence type="ECO:0000313" key="1">
    <source>
        <dbReference type="EMBL" id="MFD2044571.1"/>
    </source>
</evidence>
<name>A0ABW4VZR3_9BACI</name>
<organism evidence="1 2">
    <name type="scientific">Ornithinibacillus salinisoli</name>
    <dbReference type="NCBI Taxonomy" id="1848459"/>
    <lineage>
        <taxon>Bacteria</taxon>
        <taxon>Bacillati</taxon>
        <taxon>Bacillota</taxon>
        <taxon>Bacilli</taxon>
        <taxon>Bacillales</taxon>
        <taxon>Bacillaceae</taxon>
        <taxon>Ornithinibacillus</taxon>
    </lineage>
</organism>
<accession>A0ABW4VZR3</accession>
<sequence>MREFDFARFLNEQGSISSKDKAVRSRVAKAKKVERDLGVNLDEIVKSDDHTYAVLM</sequence>
<protein>
    <submittedName>
        <fullName evidence="1">Uncharacterized protein</fullName>
    </submittedName>
</protein>
<comment type="caution">
    <text evidence="1">The sequence shown here is derived from an EMBL/GenBank/DDBJ whole genome shotgun (WGS) entry which is preliminary data.</text>
</comment>
<dbReference type="EMBL" id="JBHUHQ010000015">
    <property type="protein sequence ID" value="MFD2044571.1"/>
    <property type="molecule type" value="Genomic_DNA"/>
</dbReference>
<dbReference type="Proteomes" id="UP001597383">
    <property type="component" value="Unassembled WGS sequence"/>
</dbReference>
<keyword evidence="2" id="KW-1185">Reference proteome</keyword>
<proteinExistence type="predicted"/>
<evidence type="ECO:0000313" key="2">
    <source>
        <dbReference type="Proteomes" id="UP001597383"/>
    </source>
</evidence>
<gene>
    <name evidence="1" type="ORF">ACFSJF_09860</name>
</gene>